<evidence type="ECO:0000313" key="3">
    <source>
        <dbReference type="EMBL" id="CUF81839.1"/>
    </source>
</evidence>
<evidence type="ECO:0000313" key="4">
    <source>
        <dbReference type="Proteomes" id="UP000051952"/>
    </source>
</evidence>
<dbReference type="Proteomes" id="UP000051952">
    <property type="component" value="Unassembled WGS sequence"/>
</dbReference>
<dbReference type="EMBL" id="CYKH01000416">
    <property type="protein sequence ID" value="CUF81839.1"/>
    <property type="molecule type" value="Genomic_DNA"/>
</dbReference>
<feature type="transmembrane region" description="Helical" evidence="2">
    <location>
        <begin position="1085"/>
        <end position="1107"/>
    </location>
</feature>
<evidence type="ECO:0000256" key="1">
    <source>
        <dbReference type="SAM" id="MobiDB-lite"/>
    </source>
</evidence>
<sequence>MPTVSTTAVPPGQLLSEDPVHARKGYHYFSTSLSMRRVHFFTMMELPQCIDCPRPWWHRDPAHDFDVRSDGSHSAGGTLSFNRVAAYAMAESQLRGGGTGADDAAAFTTAASSFQRQTSVSDDSTDAHPFFTKPLILLVCRRMPCGLVTINPQYRHPDVSGPDADNAQPLNADHPSNRPVLERQLPFNLGAVSCAKLSPSNAFIVVALESGRIVFVSPRISSLAMRQRPPVNPPPFHFSEPLLNRVPATTTTTTAGTHRASLRTAAGRPARAVSTNDAQPATARASHPSSAASASANAHHQAHHFDEADDSVASLHPTSTTGPAAAASADNHATNATTNDEDPLHHSDGLVEECSRSQTEFLQQHSDSVAAATDAQPLPASRRFAPPPPAPRNVGEDEEEDDTDVFDDDEDEDLNEEAQEERRLRISSSAGSTPPASHYGLERPPPADVDTDAASTGSRWSTLRGVSPLPQPIMETTEHFDEVRNFFGSHVFEDPLIKRWQRKNDGVSWDMLHMTTQNDRNSVLLHTTVLFHPTVEHTFLQVANLELDGWKLSTVDTQATVMVFNIETLVHLFTVTLYPVAHHHLPMSRLLVRSISAETSSRPINPKYVVWNNGTMLVSPLPITSHTVVLDFSGQFRVHEELVPIHEVALGRTDEQIAERLRRQKRHGRGTGARRGVGDDASEFPELPVFRPVRQRARPGQATANGASAAAAVDSTLNNTVSGGGRQQLRTSTALEFVQSSGNISHHPGGPGGGQVTTGRRPQHAATTRGAARRQQTLAALRSNPQTSIAIGDGDGQDLVVDDDLYDADDICSKGSDCSSNDCGEDDERLSKVADSEQWLLVNVRYLAKLFGNYGGDTSTYRQWWNARESVLAKIIPLQEFPLMFHVLYIFAPPLVMVMISVILFLVAMRLDEVVSYPFLFPFSLHCLLVPHYFGINVYSYKPLLAHHSGFTFYMRMFADALYLLVFPLIFVLRRDGELMTNISWMVLSAPISIAIVLAFLAARLEDRFELRHHIALDPAGAAQRYRHITGMQAAQTVLVVTFITAISSFFDDPLDDRSVNLAVLVSSAWRDKAMFDPLDTSPDYTMTSLIFIVFTPIWIFTIMYSVHVHTVVPPPVLTNDNPSDDSSGDDDDHLLHAGQQHTNARSVLRRWLRRFSRCTRYARRVTVYGASVLFLHVLYATVVLVPLVGFCLRYDRYVMCSMHPYGVPVLLNTSTPSPTNNGSTNISFTTTTTPAPTNDNSSLSFSGNDTSSSSAAAVGQYVMVAVACGSSDFPLYFVLFPVIFSLILVAGFATSNVIVHVRQLRRGM</sequence>
<reference evidence="4" key="1">
    <citation type="submission" date="2015-09" db="EMBL/GenBank/DDBJ databases">
        <authorList>
            <consortium name="Pathogen Informatics"/>
        </authorList>
    </citation>
    <scope>NUCLEOTIDE SEQUENCE [LARGE SCALE GENOMIC DNA]</scope>
    <source>
        <strain evidence="4">Lake Konstanz</strain>
    </source>
</reference>
<organism evidence="3 4">
    <name type="scientific">Bodo saltans</name>
    <name type="common">Flagellated protozoan</name>
    <dbReference type="NCBI Taxonomy" id="75058"/>
    <lineage>
        <taxon>Eukaryota</taxon>
        <taxon>Discoba</taxon>
        <taxon>Euglenozoa</taxon>
        <taxon>Kinetoplastea</taxon>
        <taxon>Metakinetoplastina</taxon>
        <taxon>Eubodonida</taxon>
        <taxon>Bodonidae</taxon>
        <taxon>Bodo</taxon>
    </lineage>
</organism>
<feature type="compositionally biased region" description="Polar residues" evidence="1">
    <location>
        <begin position="356"/>
        <end position="367"/>
    </location>
</feature>
<gene>
    <name evidence="3" type="ORF">BSAL_65980</name>
</gene>
<name>A0A0S4ITD1_BODSA</name>
<dbReference type="VEuPathDB" id="TriTrypDB:BSAL_65980"/>
<feature type="transmembrane region" description="Helical" evidence="2">
    <location>
        <begin position="1274"/>
        <end position="1300"/>
    </location>
</feature>
<feature type="compositionally biased region" description="Basic and acidic residues" evidence="1">
    <location>
        <begin position="342"/>
        <end position="355"/>
    </location>
</feature>
<keyword evidence="2" id="KW-0472">Membrane</keyword>
<feature type="compositionally biased region" description="Acidic residues" evidence="1">
    <location>
        <begin position="396"/>
        <end position="419"/>
    </location>
</feature>
<evidence type="ECO:0000256" key="2">
    <source>
        <dbReference type="SAM" id="Phobius"/>
    </source>
</evidence>
<feature type="transmembrane region" description="Helical" evidence="2">
    <location>
        <begin position="953"/>
        <end position="971"/>
    </location>
</feature>
<feature type="region of interest" description="Disordered" evidence="1">
    <location>
        <begin position="251"/>
        <end position="467"/>
    </location>
</feature>
<feature type="transmembrane region" description="Helical" evidence="2">
    <location>
        <begin position="883"/>
        <end position="907"/>
    </location>
</feature>
<feature type="compositionally biased region" description="Polar residues" evidence="1">
    <location>
        <begin position="426"/>
        <end position="435"/>
    </location>
</feature>
<accession>A0A0S4ITD1</accession>
<feature type="region of interest" description="Disordered" evidence="1">
    <location>
        <begin position="741"/>
        <end position="775"/>
    </location>
</feature>
<protein>
    <submittedName>
        <fullName evidence="3">Transmembrane protein, putative</fullName>
    </submittedName>
</protein>
<keyword evidence="2 3" id="KW-0812">Transmembrane</keyword>
<feature type="region of interest" description="Disordered" evidence="1">
    <location>
        <begin position="662"/>
        <end position="711"/>
    </location>
</feature>
<feature type="compositionally biased region" description="Low complexity" evidence="1">
    <location>
        <begin position="702"/>
        <end position="711"/>
    </location>
</feature>
<proteinExistence type="predicted"/>
<feature type="compositionally biased region" description="Low complexity" evidence="1">
    <location>
        <begin position="317"/>
        <end position="338"/>
    </location>
</feature>
<feature type="transmembrane region" description="Helical" evidence="2">
    <location>
        <begin position="1166"/>
        <end position="1190"/>
    </location>
</feature>
<keyword evidence="2" id="KW-1133">Transmembrane helix</keyword>
<keyword evidence="4" id="KW-1185">Reference proteome</keyword>
<feature type="transmembrane region" description="Helical" evidence="2">
    <location>
        <begin position="983"/>
        <end position="1003"/>
    </location>
</feature>
<feature type="compositionally biased region" description="Low complexity" evidence="1">
    <location>
        <begin position="281"/>
        <end position="299"/>
    </location>
</feature>
<feature type="compositionally biased region" description="Low complexity" evidence="1">
    <location>
        <begin position="757"/>
        <end position="775"/>
    </location>
</feature>
<feature type="transmembrane region" description="Helical" evidence="2">
    <location>
        <begin position="919"/>
        <end position="941"/>
    </location>
</feature>